<evidence type="ECO:0000313" key="15">
    <source>
        <dbReference type="Proteomes" id="UP001549920"/>
    </source>
</evidence>
<feature type="transmembrane region" description="Helical" evidence="12">
    <location>
        <begin position="225"/>
        <end position="246"/>
    </location>
</feature>
<comment type="subcellular location">
    <subcellularLocation>
        <location evidence="2">Membrane</location>
        <topology evidence="2">Multi-pass membrane protein</topology>
    </subcellularLocation>
</comment>
<feature type="transmembrane region" description="Helical" evidence="12">
    <location>
        <begin position="155"/>
        <end position="173"/>
    </location>
</feature>
<keyword evidence="9" id="KW-0408">Iron</keyword>
<keyword evidence="5 12" id="KW-0812">Transmembrane</keyword>
<comment type="cofactor">
    <cofactor evidence="1">
        <name>heme b</name>
        <dbReference type="ChEBI" id="CHEBI:60344"/>
    </cofactor>
</comment>
<dbReference type="PANTHER" id="PTHR15422">
    <property type="entry name" value="OS05G0565100 PROTEIN"/>
    <property type="match status" value="1"/>
</dbReference>
<evidence type="ECO:0000259" key="13">
    <source>
        <dbReference type="PROSITE" id="PS50939"/>
    </source>
</evidence>
<keyword evidence="4" id="KW-0349">Heme</keyword>
<evidence type="ECO:0000256" key="10">
    <source>
        <dbReference type="ARBA" id="ARBA00023136"/>
    </source>
</evidence>
<dbReference type="Pfam" id="PF03188">
    <property type="entry name" value="Cytochrom_B561"/>
    <property type="match status" value="1"/>
</dbReference>
<keyword evidence="6" id="KW-0479">Metal-binding</keyword>
<keyword evidence="8 12" id="KW-1133">Transmembrane helix</keyword>
<evidence type="ECO:0000256" key="12">
    <source>
        <dbReference type="SAM" id="Phobius"/>
    </source>
</evidence>
<reference evidence="14 15" key="1">
    <citation type="submission" date="2024-06" db="EMBL/GenBank/DDBJ databases">
        <title>A chromosome-level genome assembly of beet webworm, Loxostege sticticalis.</title>
        <authorList>
            <person name="Zhang Y."/>
        </authorList>
    </citation>
    <scope>NUCLEOTIDE SEQUENCE [LARGE SCALE GENOMIC DNA]</scope>
    <source>
        <strain evidence="14">AQ026</strain>
        <tissue evidence="14">Whole body</tissue>
    </source>
</reference>
<evidence type="ECO:0000256" key="11">
    <source>
        <dbReference type="ARBA" id="ARBA00024225"/>
    </source>
</evidence>
<dbReference type="Proteomes" id="UP001549920">
    <property type="component" value="Unassembled WGS sequence"/>
</dbReference>
<dbReference type="Gene3D" id="1.20.120.1770">
    <property type="match status" value="1"/>
</dbReference>
<feature type="transmembrane region" description="Helical" evidence="12">
    <location>
        <begin position="194"/>
        <end position="213"/>
    </location>
</feature>
<evidence type="ECO:0000313" key="14">
    <source>
        <dbReference type="EMBL" id="KAL0878484.1"/>
    </source>
</evidence>
<evidence type="ECO:0000256" key="3">
    <source>
        <dbReference type="ARBA" id="ARBA00022448"/>
    </source>
</evidence>
<evidence type="ECO:0000256" key="6">
    <source>
        <dbReference type="ARBA" id="ARBA00022723"/>
    </source>
</evidence>
<comment type="caution">
    <text evidence="14">The sequence shown here is derived from an EMBL/GenBank/DDBJ whole genome shotgun (WGS) entry which is preliminary data.</text>
</comment>
<feature type="transmembrane region" description="Helical" evidence="12">
    <location>
        <begin position="49"/>
        <end position="73"/>
    </location>
</feature>
<dbReference type="EC" id="7.2.1.3" evidence="11"/>
<sequence>MLCLEDSTADRACNLECVKDLAPIHEFVGNVKIVLMDVPKDVYCKKACLSAFIGLAHILMGATVFTVLFYTAYFETPLIVNLHILLCTIGYQLFIPSAILMVNSLNGPSATLKHSDRKFQHLFLQLFGIGCAASGSILVMFFAGDYVTDRFTIHSIAGLVAAGLTVAAALTGPGAYFSRESGTLGKVGKRTHSIFGAPAFCASSICFILGLYFSEVFNAWMTADMLYIIIVFCVVYTLIILSTPLMKLFGKTP</sequence>
<evidence type="ECO:0000256" key="8">
    <source>
        <dbReference type="ARBA" id="ARBA00022989"/>
    </source>
</evidence>
<evidence type="ECO:0000256" key="1">
    <source>
        <dbReference type="ARBA" id="ARBA00001970"/>
    </source>
</evidence>
<gene>
    <name evidence="14" type="ORF">ABMA27_003578</name>
</gene>
<evidence type="ECO:0000256" key="7">
    <source>
        <dbReference type="ARBA" id="ARBA00022982"/>
    </source>
</evidence>
<organism evidence="14 15">
    <name type="scientific">Loxostege sticticalis</name>
    <name type="common">Beet webworm moth</name>
    <dbReference type="NCBI Taxonomy" id="481309"/>
    <lineage>
        <taxon>Eukaryota</taxon>
        <taxon>Metazoa</taxon>
        <taxon>Ecdysozoa</taxon>
        <taxon>Arthropoda</taxon>
        <taxon>Hexapoda</taxon>
        <taxon>Insecta</taxon>
        <taxon>Pterygota</taxon>
        <taxon>Neoptera</taxon>
        <taxon>Endopterygota</taxon>
        <taxon>Lepidoptera</taxon>
        <taxon>Glossata</taxon>
        <taxon>Ditrysia</taxon>
        <taxon>Pyraloidea</taxon>
        <taxon>Crambidae</taxon>
        <taxon>Pyraustinae</taxon>
        <taxon>Loxostege</taxon>
    </lineage>
</organism>
<feature type="domain" description="Cytochrome b561" evidence="13">
    <location>
        <begin position="49"/>
        <end position="250"/>
    </location>
</feature>
<keyword evidence="7" id="KW-0249">Electron transport</keyword>
<proteinExistence type="predicted"/>
<dbReference type="InterPro" id="IPR006593">
    <property type="entry name" value="Cyt_b561/ferric_Rdtase_TM"/>
</dbReference>
<evidence type="ECO:0000256" key="2">
    <source>
        <dbReference type="ARBA" id="ARBA00004141"/>
    </source>
</evidence>
<evidence type="ECO:0000256" key="5">
    <source>
        <dbReference type="ARBA" id="ARBA00022692"/>
    </source>
</evidence>
<dbReference type="InterPro" id="IPR045150">
    <property type="entry name" value="CYB561D1/2"/>
</dbReference>
<dbReference type="SMART" id="SM00665">
    <property type="entry name" value="B561"/>
    <property type="match status" value="1"/>
</dbReference>
<keyword evidence="10 12" id="KW-0472">Membrane</keyword>
<name>A0ABR3HPI5_LOXSC</name>
<evidence type="ECO:0000256" key="9">
    <source>
        <dbReference type="ARBA" id="ARBA00023004"/>
    </source>
</evidence>
<dbReference type="EMBL" id="JBEUOH010000015">
    <property type="protein sequence ID" value="KAL0878484.1"/>
    <property type="molecule type" value="Genomic_DNA"/>
</dbReference>
<feature type="transmembrane region" description="Helical" evidence="12">
    <location>
        <begin position="122"/>
        <end position="143"/>
    </location>
</feature>
<keyword evidence="15" id="KW-1185">Reference proteome</keyword>
<protein>
    <recommendedName>
        <fullName evidence="11">ascorbate ferrireductase (transmembrane)</fullName>
        <ecNumber evidence="11">7.2.1.3</ecNumber>
    </recommendedName>
</protein>
<keyword evidence="3" id="KW-0813">Transport</keyword>
<accession>A0ABR3HPI5</accession>
<dbReference type="PANTHER" id="PTHR15422:SF43">
    <property type="entry name" value="ASCORBATE FERRIREDUCTASE (TRANSMEMBRANE)"/>
    <property type="match status" value="1"/>
</dbReference>
<feature type="transmembrane region" description="Helical" evidence="12">
    <location>
        <begin position="79"/>
        <end position="102"/>
    </location>
</feature>
<evidence type="ECO:0000256" key="4">
    <source>
        <dbReference type="ARBA" id="ARBA00022617"/>
    </source>
</evidence>
<dbReference type="PROSITE" id="PS50939">
    <property type="entry name" value="CYTOCHROME_B561"/>
    <property type="match status" value="1"/>
</dbReference>